<evidence type="ECO:0000259" key="1">
    <source>
        <dbReference type="Pfam" id="PF00078"/>
    </source>
</evidence>
<dbReference type="Pfam" id="PF00078">
    <property type="entry name" value="RVT_1"/>
    <property type="match status" value="1"/>
</dbReference>
<dbReference type="InterPro" id="IPR053134">
    <property type="entry name" value="RNA-dir_DNA_polymerase"/>
</dbReference>
<evidence type="ECO:0000313" key="3">
    <source>
        <dbReference type="Proteomes" id="UP001231189"/>
    </source>
</evidence>
<feature type="domain" description="Reverse transcriptase" evidence="1">
    <location>
        <begin position="169"/>
        <end position="239"/>
    </location>
</feature>
<comment type="caution">
    <text evidence="2">The sequence shown here is derived from an EMBL/GenBank/DDBJ whole genome shotgun (WGS) entry which is preliminary data.</text>
</comment>
<dbReference type="InterPro" id="IPR043502">
    <property type="entry name" value="DNA/RNA_pol_sf"/>
</dbReference>
<dbReference type="InterPro" id="IPR043128">
    <property type="entry name" value="Rev_trsase/Diguanyl_cyclase"/>
</dbReference>
<evidence type="ECO:0000313" key="2">
    <source>
        <dbReference type="EMBL" id="KAK1643190.1"/>
    </source>
</evidence>
<proteinExistence type="predicted"/>
<dbReference type="InterPro" id="IPR000477">
    <property type="entry name" value="RT_dom"/>
</dbReference>
<dbReference type="SUPFAM" id="SSF56672">
    <property type="entry name" value="DNA/RNA polymerases"/>
    <property type="match status" value="1"/>
</dbReference>
<dbReference type="EMBL" id="JAUUTY010000004">
    <property type="protein sequence ID" value="KAK1643190.1"/>
    <property type="molecule type" value="Genomic_DNA"/>
</dbReference>
<dbReference type="Proteomes" id="UP001231189">
    <property type="component" value="Unassembled WGS sequence"/>
</dbReference>
<organism evidence="2 3">
    <name type="scientific">Lolium multiflorum</name>
    <name type="common">Italian ryegrass</name>
    <name type="synonym">Lolium perenne subsp. multiflorum</name>
    <dbReference type="NCBI Taxonomy" id="4521"/>
    <lineage>
        <taxon>Eukaryota</taxon>
        <taxon>Viridiplantae</taxon>
        <taxon>Streptophyta</taxon>
        <taxon>Embryophyta</taxon>
        <taxon>Tracheophyta</taxon>
        <taxon>Spermatophyta</taxon>
        <taxon>Magnoliopsida</taxon>
        <taxon>Liliopsida</taxon>
        <taxon>Poales</taxon>
        <taxon>Poaceae</taxon>
        <taxon>BOP clade</taxon>
        <taxon>Pooideae</taxon>
        <taxon>Poodae</taxon>
        <taxon>Poeae</taxon>
        <taxon>Poeae Chloroplast Group 2 (Poeae type)</taxon>
        <taxon>Loliodinae</taxon>
        <taxon>Loliinae</taxon>
        <taxon>Lolium</taxon>
    </lineage>
</organism>
<dbReference type="CDD" id="cd01647">
    <property type="entry name" value="RT_LTR"/>
    <property type="match status" value="1"/>
</dbReference>
<dbReference type="Gene3D" id="3.30.70.270">
    <property type="match status" value="1"/>
</dbReference>
<dbReference type="AlphaFoldDB" id="A0AAD8W5Y4"/>
<dbReference type="PANTHER" id="PTHR24559">
    <property type="entry name" value="TRANSPOSON TY3-I GAG-POL POLYPROTEIN"/>
    <property type="match status" value="1"/>
</dbReference>
<accession>A0AAD8W5Y4</accession>
<sequence length="277" mass="30459">MVLDPTIGTTRRSVRFRVLIDGGSSINILYRNTARKLGIQEASCVPPTVFHGIVPGLLPIGRITLEAGPDQVHGGAPSWVPEDEVPGPKGVITIAGDYRRSMDCATQSSKMAQTLVIATEKQLIHDAVALAKATQTDMPAAGNPAGTTHFQPADNTKKICWTRRSRTSATYQRCMQKCLQDQIGRNVHAYVDDVVVKTKETTTLLDDLRETFTNLRRFRMKLNPAKCTFGVPSGQLIGYLVSQRGIEANPEKISALEKMELPQCLKDVRKFTGCWPP</sequence>
<reference evidence="2" key="1">
    <citation type="submission" date="2023-07" db="EMBL/GenBank/DDBJ databases">
        <title>A chromosome-level genome assembly of Lolium multiflorum.</title>
        <authorList>
            <person name="Chen Y."/>
            <person name="Copetti D."/>
            <person name="Kolliker R."/>
            <person name="Studer B."/>
        </authorList>
    </citation>
    <scope>NUCLEOTIDE SEQUENCE</scope>
    <source>
        <strain evidence="2">02402/16</strain>
        <tissue evidence="2">Leaf</tissue>
    </source>
</reference>
<gene>
    <name evidence="2" type="ORF">QYE76_060995</name>
</gene>
<protein>
    <recommendedName>
        <fullName evidence="1">Reverse transcriptase domain-containing protein</fullName>
    </recommendedName>
</protein>
<dbReference type="PANTHER" id="PTHR24559:SF444">
    <property type="entry name" value="REVERSE TRANSCRIPTASE DOMAIN-CONTAINING PROTEIN"/>
    <property type="match status" value="1"/>
</dbReference>
<keyword evidence="3" id="KW-1185">Reference proteome</keyword>
<name>A0AAD8W5Y4_LOLMU</name>